<keyword evidence="1" id="KW-0863">Zinc-finger</keyword>
<keyword evidence="1" id="KW-0862">Zinc</keyword>
<evidence type="ECO:0000313" key="4">
    <source>
        <dbReference type="EMBL" id="KAF0299570.1"/>
    </source>
</evidence>
<name>A0A6A4V7P9_AMPAM</name>
<sequence>MIKEWSLDTTDRRPFHEEPSVSTRHYRDAWMYMQEGKEPLYLDDGRTMFLPAGSKKGLTVEELSAYIQAMDSCESFEQYAEQRFAVWVVKAGENGQMATCSCPVGMKQRVCKHAITVGVWKGTITIPDVAKHAVIGQKRKRGRPTATRPALVRQD</sequence>
<protein>
    <recommendedName>
        <fullName evidence="2">SWIM-type domain-containing protein</fullName>
    </recommendedName>
</protein>
<dbReference type="EMBL" id="VIIS01002010">
    <property type="protein sequence ID" value="KAF0289735.1"/>
    <property type="molecule type" value="Genomic_DNA"/>
</dbReference>
<dbReference type="InterPro" id="IPR007527">
    <property type="entry name" value="Znf_SWIM"/>
</dbReference>
<feature type="domain" description="SWIM-type" evidence="2">
    <location>
        <begin position="84"/>
        <end position="122"/>
    </location>
</feature>
<keyword evidence="6" id="KW-1185">Reference proteome</keyword>
<evidence type="ECO:0000256" key="1">
    <source>
        <dbReference type="PROSITE-ProRule" id="PRU00325"/>
    </source>
</evidence>
<evidence type="ECO:0000259" key="2">
    <source>
        <dbReference type="PROSITE" id="PS50966"/>
    </source>
</evidence>
<dbReference type="OrthoDB" id="119028at2759"/>
<comment type="caution">
    <text evidence="3">The sequence shown here is derived from an EMBL/GenBank/DDBJ whole genome shotgun (WGS) entry which is preliminary data.</text>
</comment>
<keyword evidence="1" id="KW-0479">Metal-binding</keyword>
<dbReference type="Proteomes" id="UP000440578">
    <property type="component" value="Unassembled WGS sequence"/>
</dbReference>
<proteinExistence type="predicted"/>
<dbReference type="EMBL" id="VIIS01001351">
    <property type="protein sequence ID" value="KAF0299570.1"/>
    <property type="molecule type" value="Genomic_DNA"/>
</dbReference>
<evidence type="ECO:0000313" key="6">
    <source>
        <dbReference type="Proteomes" id="UP000440578"/>
    </source>
</evidence>
<dbReference type="EMBL" id="VIIS01001240">
    <property type="protein sequence ID" value="KAF0300697.1"/>
    <property type="molecule type" value="Genomic_DNA"/>
</dbReference>
<accession>A0A6A4V7P9</accession>
<evidence type="ECO:0000313" key="5">
    <source>
        <dbReference type="EMBL" id="KAF0300697.1"/>
    </source>
</evidence>
<evidence type="ECO:0000313" key="3">
    <source>
        <dbReference type="EMBL" id="KAF0289735.1"/>
    </source>
</evidence>
<organism evidence="3 6">
    <name type="scientific">Amphibalanus amphitrite</name>
    <name type="common">Striped barnacle</name>
    <name type="synonym">Balanus amphitrite</name>
    <dbReference type="NCBI Taxonomy" id="1232801"/>
    <lineage>
        <taxon>Eukaryota</taxon>
        <taxon>Metazoa</taxon>
        <taxon>Ecdysozoa</taxon>
        <taxon>Arthropoda</taxon>
        <taxon>Crustacea</taxon>
        <taxon>Multicrustacea</taxon>
        <taxon>Cirripedia</taxon>
        <taxon>Thoracica</taxon>
        <taxon>Thoracicalcarea</taxon>
        <taxon>Balanomorpha</taxon>
        <taxon>Balanoidea</taxon>
        <taxon>Balanidae</taxon>
        <taxon>Amphibalaninae</taxon>
        <taxon>Amphibalanus</taxon>
    </lineage>
</organism>
<dbReference type="GO" id="GO:0008270">
    <property type="term" value="F:zinc ion binding"/>
    <property type="evidence" value="ECO:0007669"/>
    <property type="project" value="UniProtKB-KW"/>
</dbReference>
<dbReference type="AlphaFoldDB" id="A0A6A4V7P9"/>
<dbReference type="PROSITE" id="PS50966">
    <property type="entry name" value="ZF_SWIM"/>
    <property type="match status" value="1"/>
</dbReference>
<reference evidence="3 6" key="1">
    <citation type="submission" date="2019-07" db="EMBL/GenBank/DDBJ databases">
        <title>Draft genome assembly of a fouling barnacle, Amphibalanus amphitrite (Darwin, 1854): The first reference genome for Thecostraca.</title>
        <authorList>
            <person name="Kim W."/>
        </authorList>
    </citation>
    <scope>NUCLEOTIDE SEQUENCE [LARGE SCALE GENOMIC DNA]</scope>
    <source>
        <strain evidence="3">SNU_AA5</strain>
        <tissue evidence="3">Soma without cirri and trophi</tissue>
    </source>
</reference>
<gene>
    <name evidence="3" type="ORF">FJT64_012037</name>
    <name evidence="5" type="ORF">FJT64_026823</name>
    <name evidence="4" type="ORF">FJT64_027711</name>
</gene>